<dbReference type="Proteomes" id="UP000030742">
    <property type="component" value="Unassembled WGS sequence"/>
</dbReference>
<evidence type="ECO:0000256" key="7">
    <source>
        <dbReference type="SAM" id="MobiDB-lite"/>
    </source>
</evidence>
<evidence type="ECO:0000259" key="8">
    <source>
        <dbReference type="PROSITE" id="PS50157"/>
    </source>
</evidence>
<dbReference type="Pfam" id="PF07776">
    <property type="entry name" value="zf-AD"/>
    <property type="match status" value="1"/>
</dbReference>
<evidence type="ECO:0000313" key="13">
    <source>
        <dbReference type="Proteomes" id="UP000030742"/>
    </source>
</evidence>
<feature type="compositionally biased region" description="Acidic residues" evidence="7">
    <location>
        <begin position="9"/>
        <end position="18"/>
    </location>
</feature>
<keyword evidence="1 6" id="KW-0479">Metal-binding</keyword>
<dbReference type="Gene3D" id="3.40.1800.20">
    <property type="match status" value="1"/>
</dbReference>
<feature type="compositionally biased region" description="Polar residues" evidence="7">
    <location>
        <begin position="641"/>
        <end position="655"/>
    </location>
</feature>
<dbReference type="PROSITE" id="PS00028">
    <property type="entry name" value="ZINC_FINGER_C2H2_1"/>
    <property type="match status" value="3"/>
</dbReference>
<keyword evidence="12" id="KW-1185">Reference proteome</keyword>
<evidence type="ECO:0000313" key="11">
    <source>
        <dbReference type="EnsemblMetazoa" id="XP_019761886.1"/>
    </source>
</evidence>
<feature type="binding site" evidence="6">
    <location>
        <position position="98"/>
    </location>
    <ligand>
        <name>Zn(2+)</name>
        <dbReference type="ChEBI" id="CHEBI:29105"/>
    </ligand>
</feature>
<evidence type="ECO:0000259" key="9">
    <source>
        <dbReference type="PROSITE" id="PS51915"/>
    </source>
</evidence>
<dbReference type="PANTHER" id="PTHR24409">
    <property type="entry name" value="ZINC FINGER PROTEIN 142"/>
    <property type="match status" value="1"/>
</dbReference>
<dbReference type="EMBL" id="KB632256">
    <property type="protein sequence ID" value="ERL90739.1"/>
    <property type="molecule type" value="Genomic_DNA"/>
</dbReference>
<dbReference type="PANTHER" id="PTHR24409:SF417">
    <property type="entry name" value="SERENDIPITY LOCUS PROTEIN BETA-RELATED"/>
    <property type="match status" value="1"/>
</dbReference>
<dbReference type="Proteomes" id="UP000019118">
    <property type="component" value="Unassembled WGS sequence"/>
</dbReference>
<evidence type="ECO:0008006" key="14">
    <source>
        <dbReference type="Google" id="ProtNLM"/>
    </source>
</evidence>
<feature type="compositionally biased region" description="Basic and acidic residues" evidence="7">
    <location>
        <begin position="309"/>
        <end position="337"/>
    </location>
</feature>
<evidence type="ECO:0000256" key="4">
    <source>
        <dbReference type="ARBA" id="ARBA00022833"/>
    </source>
</evidence>
<dbReference type="GO" id="GO:0008270">
    <property type="term" value="F:zinc ion binding"/>
    <property type="evidence" value="ECO:0007669"/>
    <property type="project" value="UniProtKB-UniRule"/>
</dbReference>
<dbReference type="Pfam" id="PF00096">
    <property type="entry name" value="zf-C2H2"/>
    <property type="match status" value="1"/>
</dbReference>
<feature type="domain" description="ZAD" evidence="9">
    <location>
        <begin position="47"/>
        <end position="122"/>
    </location>
</feature>
<evidence type="ECO:0000256" key="5">
    <source>
        <dbReference type="PROSITE-ProRule" id="PRU00042"/>
    </source>
</evidence>
<dbReference type="SMART" id="SM00868">
    <property type="entry name" value="zf-AD"/>
    <property type="match status" value="1"/>
</dbReference>
<evidence type="ECO:0000256" key="3">
    <source>
        <dbReference type="ARBA" id="ARBA00022771"/>
    </source>
</evidence>
<protein>
    <recommendedName>
        <fullName evidence="14">C2H2-type domain-containing protein</fullName>
    </recommendedName>
</protein>
<keyword evidence="2" id="KW-0677">Repeat</keyword>
<dbReference type="AlphaFoldDB" id="U4U9X3"/>
<feature type="binding site" evidence="6">
    <location>
        <position position="52"/>
    </location>
    <ligand>
        <name>Zn(2+)</name>
        <dbReference type="ChEBI" id="CHEBI:29105"/>
    </ligand>
</feature>
<reference evidence="11" key="2">
    <citation type="submission" date="2024-08" db="UniProtKB">
        <authorList>
            <consortium name="EnsemblMetazoa"/>
        </authorList>
    </citation>
    <scope>IDENTIFICATION</scope>
</reference>
<feature type="binding site" evidence="6">
    <location>
        <position position="95"/>
    </location>
    <ligand>
        <name>Zn(2+)</name>
        <dbReference type="ChEBI" id="CHEBI:29105"/>
    </ligand>
</feature>
<feature type="domain" description="C2H2-type" evidence="8">
    <location>
        <begin position="1003"/>
        <end position="1031"/>
    </location>
</feature>
<dbReference type="SUPFAM" id="SSF57716">
    <property type="entry name" value="Glucocorticoid receptor-like (DNA-binding domain)"/>
    <property type="match status" value="1"/>
</dbReference>
<dbReference type="Gene3D" id="3.30.160.60">
    <property type="entry name" value="Classic Zinc Finger"/>
    <property type="match status" value="1"/>
</dbReference>
<dbReference type="InterPro" id="IPR036236">
    <property type="entry name" value="Znf_C2H2_sf"/>
</dbReference>
<feature type="region of interest" description="Disordered" evidence="7">
    <location>
        <begin position="252"/>
        <end position="337"/>
    </location>
</feature>
<dbReference type="EnsemblMetazoa" id="XM_019906327.1">
    <property type="protein sequence ID" value="XP_019761886.1"/>
    <property type="gene ID" value="LOC109538897"/>
</dbReference>
<proteinExistence type="predicted"/>
<gene>
    <name evidence="11" type="primary">109538897</name>
    <name evidence="10" type="ORF">D910_08086</name>
</gene>
<sequence>MSETTVPVEEMEVVEENGESIKDSNESPGELSDGEEISADLPEIEIEPCRLCDDVTEKMFNIFEDNPEGYQLIGLIKENLPIVLYKTDPLSKLVCDKCVLNLQLISSLKKRSRKTQDKYVEKLKTEGDTTDKNILLFLGCTGSKLIENGDEDEEEEEDLKDQATSTHDLTILCANCKTGILDASTVNGEIELSTDLHEMLRESLKKNRVFTGDSDSEKVLRRRKIRPVYNELDDSLCSSLTDLQAGGEEASHYDDIDIPSDIESNESNENHPAKRRKIDKSSKEIQDEINQELAKRKTEDNGTDDSSEEKDKDSEHTFDDSDGELNEKSDEERKAEQDRIAQIKTTCVNIFKEEPEFTFEPLSLMELTVAYFNERNVPNYEAIYCKRIPSHPTCKICHIIFKNSKLLAVHETTHMEVDIDERIDQPKPWPNEHPFAKIRNKWLTNFDEVVYDADEEAETNQETVVRAEEDATLLVEDTGKTLDASKNDEVVLVGMKPMVNGIYLGDYTKEERKAFYQCMRIGGQTKRFCALCRYCFKDNWAIESHYFSFACFYTCRYCGMRFNKQRHRFDEHVQDHKKHEHSLSDKIYTASKLNNTLPKIIQPDKVKKIVPGEPEKPREIRLEDYSSPPVIMKGGFDQRNKQSNATQTSSPNLNSLVKVKEEPKDLVNPQSKTQNQAYFCRKCYKVFFKLDEFNAHSKNCDYNSYAPGFGPTMKPGMPGPSSKPNPQVKVKQEPGTEPKINGDMSTAGRPVRNCARDIGPYKDEVYIPKQILNETVPGPPQSFICHICGTPFPTIYSRNSHMRIHKGEPQGGAANGGPNPQMIMQQNILKQRLQQQQTFQMQKAALQQQQIQQKQMLRQKQIQQRVQQQQQQNYSQYEEIRVKEEPVDSFEPMVEIHEGHERSPSPPSLPREIGGGAVSLTPIIKKPALNPNILKLVENNPNISLVTKRASSSPVQRSHGGNIIKNAGGYQGPYAPANQPNSGPAANFITVAPNLMLNDDKSYKCSSCWEAFSNKSHLYFHKKNQCEGSRFPCPFCKKRFGTEAAYSSHIFYSHPE</sequence>
<dbReference type="SMART" id="SM00355">
    <property type="entry name" value="ZnF_C2H2"/>
    <property type="match status" value="6"/>
</dbReference>
<dbReference type="SUPFAM" id="SSF57667">
    <property type="entry name" value="beta-beta-alpha zinc fingers"/>
    <property type="match status" value="1"/>
</dbReference>
<dbReference type="GO" id="GO:0000981">
    <property type="term" value="F:DNA-binding transcription factor activity, RNA polymerase II-specific"/>
    <property type="evidence" value="ECO:0007669"/>
    <property type="project" value="TreeGrafter"/>
</dbReference>
<dbReference type="PROSITE" id="PS50157">
    <property type="entry name" value="ZINC_FINGER_C2H2_2"/>
    <property type="match status" value="3"/>
</dbReference>
<feature type="region of interest" description="Disordered" evidence="7">
    <location>
        <begin position="631"/>
        <end position="669"/>
    </location>
</feature>
<feature type="domain" description="C2H2-type" evidence="8">
    <location>
        <begin position="1031"/>
        <end position="1056"/>
    </location>
</feature>
<keyword evidence="3 5" id="KW-0863">Zinc-finger</keyword>
<keyword evidence="4 6" id="KW-0862">Zinc</keyword>
<organism evidence="10 13">
    <name type="scientific">Dendroctonus ponderosae</name>
    <name type="common">Mountain pine beetle</name>
    <dbReference type="NCBI Taxonomy" id="77166"/>
    <lineage>
        <taxon>Eukaryota</taxon>
        <taxon>Metazoa</taxon>
        <taxon>Ecdysozoa</taxon>
        <taxon>Arthropoda</taxon>
        <taxon>Hexapoda</taxon>
        <taxon>Insecta</taxon>
        <taxon>Pterygota</taxon>
        <taxon>Neoptera</taxon>
        <taxon>Endopterygota</taxon>
        <taxon>Coleoptera</taxon>
        <taxon>Polyphaga</taxon>
        <taxon>Cucujiformia</taxon>
        <taxon>Curculionidae</taxon>
        <taxon>Scolytinae</taxon>
        <taxon>Dendroctonus</taxon>
    </lineage>
</organism>
<dbReference type="GO" id="GO:0000977">
    <property type="term" value="F:RNA polymerase II transcription regulatory region sequence-specific DNA binding"/>
    <property type="evidence" value="ECO:0007669"/>
    <property type="project" value="TreeGrafter"/>
</dbReference>
<feature type="region of interest" description="Disordered" evidence="7">
    <location>
        <begin position="1"/>
        <end position="34"/>
    </location>
</feature>
<feature type="binding site" evidence="6">
    <location>
        <position position="49"/>
    </location>
    <ligand>
        <name>Zn(2+)</name>
        <dbReference type="ChEBI" id="CHEBI:29105"/>
    </ligand>
</feature>
<feature type="region of interest" description="Disordered" evidence="7">
    <location>
        <begin position="713"/>
        <end position="753"/>
    </location>
</feature>
<feature type="domain" description="C2H2-type" evidence="8">
    <location>
        <begin position="783"/>
        <end position="810"/>
    </location>
</feature>
<evidence type="ECO:0000256" key="2">
    <source>
        <dbReference type="ARBA" id="ARBA00022737"/>
    </source>
</evidence>
<evidence type="ECO:0000313" key="12">
    <source>
        <dbReference type="Proteomes" id="UP000019118"/>
    </source>
</evidence>
<evidence type="ECO:0000313" key="10">
    <source>
        <dbReference type="EMBL" id="ERL90739.1"/>
    </source>
</evidence>
<dbReference type="InterPro" id="IPR012934">
    <property type="entry name" value="Znf_AD"/>
</dbReference>
<dbReference type="OrthoDB" id="654211at2759"/>
<dbReference type="InterPro" id="IPR013087">
    <property type="entry name" value="Znf_C2H2_type"/>
</dbReference>
<dbReference type="GO" id="GO:0005634">
    <property type="term" value="C:nucleus"/>
    <property type="evidence" value="ECO:0007669"/>
    <property type="project" value="InterPro"/>
</dbReference>
<dbReference type="PROSITE" id="PS51915">
    <property type="entry name" value="ZAD"/>
    <property type="match status" value="1"/>
</dbReference>
<reference evidence="12 13" key="1">
    <citation type="journal article" date="2013" name="Genome Biol.">
        <title>Draft genome of the mountain pine beetle, Dendroctonus ponderosae Hopkins, a major forest pest.</title>
        <authorList>
            <person name="Keeling C.I."/>
            <person name="Yuen M.M."/>
            <person name="Liao N.Y."/>
            <person name="Docking T.R."/>
            <person name="Chan S.K."/>
            <person name="Taylor G.A."/>
            <person name="Palmquist D.L."/>
            <person name="Jackman S.D."/>
            <person name="Nguyen A."/>
            <person name="Li M."/>
            <person name="Henderson H."/>
            <person name="Janes J.K."/>
            <person name="Zhao Y."/>
            <person name="Pandoh P."/>
            <person name="Moore R."/>
            <person name="Sperling F.A."/>
            <person name="Huber D.P."/>
            <person name="Birol I."/>
            <person name="Jones S.J."/>
            <person name="Bohlmann J."/>
        </authorList>
    </citation>
    <scope>NUCLEOTIDE SEQUENCE</scope>
</reference>
<accession>U4U9X3</accession>
<name>U4U9X3_DENPD</name>
<feature type="compositionally biased region" description="Acidic residues" evidence="7">
    <location>
        <begin position="256"/>
        <end position="266"/>
    </location>
</feature>
<evidence type="ECO:0000256" key="6">
    <source>
        <dbReference type="PROSITE-ProRule" id="PRU01263"/>
    </source>
</evidence>
<evidence type="ECO:0000256" key="1">
    <source>
        <dbReference type="ARBA" id="ARBA00022723"/>
    </source>
</evidence>